<dbReference type="CDD" id="cd07034">
    <property type="entry name" value="TPP_PYR_PFOR_IOR-alpha_like"/>
    <property type="match status" value="1"/>
</dbReference>
<protein>
    <submittedName>
        <fullName evidence="4">2-oxoglutarate oxidoreductase subunit KorA</fullName>
        <ecNumber evidence="4">1.2.7.3</ecNumber>
    </submittedName>
</protein>
<feature type="domain" description="Pyruvate flavodoxin/ferredoxin oxidoreductase pyrimidine binding" evidence="2">
    <location>
        <begin position="37"/>
        <end position="256"/>
    </location>
</feature>
<dbReference type="NCBIfam" id="NF006412">
    <property type="entry name" value="PRK08659.1"/>
    <property type="match status" value="1"/>
</dbReference>
<feature type="domain" description="Pyruvate:ferredoxin oxidoreductase core" evidence="3">
    <location>
        <begin position="296"/>
        <end position="390"/>
    </location>
</feature>
<dbReference type="AlphaFoldDB" id="A0A644T524"/>
<dbReference type="PANTHER" id="PTHR32154">
    <property type="entry name" value="PYRUVATE-FLAVODOXIN OXIDOREDUCTASE-RELATED"/>
    <property type="match status" value="1"/>
</dbReference>
<dbReference type="EC" id="1.2.7.3" evidence="4"/>
<dbReference type="Gene3D" id="3.40.50.970">
    <property type="match status" value="1"/>
</dbReference>
<dbReference type="GO" id="GO:0047553">
    <property type="term" value="F:2-oxoglutarate synthase activity"/>
    <property type="evidence" value="ECO:0007669"/>
    <property type="project" value="UniProtKB-EC"/>
</dbReference>
<dbReference type="SUPFAM" id="SSF52518">
    <property type="entry name" value="Thiamin diphosphate-binding fold (THDP-binding)"/>
    <property type="match status" value="1"/>
</dbReference>
<dbReference type="FunFam" id="3.40.50.970:FF:000022">
    <property type="entry name" value="2-oxoglutarate ferredoxin oxidoreductase alpha subunit"/>
    <property type="match status" value="1"/>
</dbReference>
<sequence>MSNGRILTGGTTTETRFRKSMKKQSKLIQGNAAIAQGAFYAGARFYAGYPITPSSEIAEIASRELPKLGGIFMQMEDELASMGAIVGASLAGVKSFTATSGPGFSLMQENLGMATMGEVPVVVVNVQRSGPSTGLATKPAQSDIMQLRWGRHGDQEIIALTPASVQECFDLTVKAFNLSEKYRVPVIMAPEEVCGHMRENIVIPAQGEVEVVDRSQPTCAPADYKPFCFDEGAVAPLASYGSDYVFHVTSSMHGENGFSCNTPENAGRRVAQLHTKIAKGRDEIVMTRYFGKEDCETLIITSGVVTRAARSAAQEANASGGKVGVLQLQTLWPFADVEVREAARKAKRIVVAEMNYSGQLAGEVKKYVPDPSLVVGVNSYNGSIMTPAQIAAALK</sequence>
<dbReference type="Pfam" id="PF17147">
    <property type="entry name" value="PFOR_II"/>
    <property type="match status" value="1"/>
</dbReference>
<dbReference type="GO" id="GO:0006979">
    <property type="term" value="P:response to oxidative stress"/>
    <property type="evidence" value="ECO:0007669"/>
    <property type="project" value="TreeGrafter"/>
</dbReference>
<evidence type="ECO:0000259" key="2">
    <source>
        <dbReference type="Pfam" id="PF01855"/>
    </source>
</evidence>
<evidence type="ECO:0000256" key="1">
    <source>
        <dbReference type="ARBA" id="ARBA00023002"/>
    </source>
</evidence>
<accession>A0A644T524</accession>
<dbReference type="SUPFAM" id="SSF52922">
    <property type="entry name" value="TK C-terminal domain-like"/>
    <property type="match status" value="1"/>
</dbReference>
<dbReference type="Pfam" id="PF01855">
    <property type="entry name" value="POR_N"/>
    <property type="match status" value="1"/>
</dbReference>
<dbReference type="EMBL" id="VSSQ01000014">
    <property type="protein sequence ID" value="MPL61262.1"/>
    <property type="molecule type" value="Genomic_DNA"/>
</dbReference>
<reference evidence="4" key="1">
    <citation type="submission" date="2019-08" db="EMBL/GenBank/DDBJ databases">
        <authorList>
            <person name="Kucharzyk K."/>
            <person name="Murdoch R.W."/>
            <person name="Higgins S."/>
            <person name="Loffler F."/>
        </authorList>
    </citation>
    <scope>NUCLEOTIDE SEQUENCE</scope>
</reference>
<dbReference type="Gene3D" id="3.40.50.920">
    <property type="match status" value="1"/>
</dbReference>
<name>A0A644T524_9ZZZZ</name>
<dbReference type="PANTHER" id="PTHR32154:SF14">
    <property type="entry name" value="2-OXOGLUTARATE SYNTHASE SUBUNIT KORA"/>
    <property type="match status" value="1"/>
</dbReference>
<gene>
    <name evidence="4" type="primary">korA_6</name>
    <name evidence="4" type="ORF">SDC9_06832</name>
</gene>
<proteinExistence type="predicted"/>
<dbReference type="InterPro" id="IPR050722">
    <property type="entry name" value="Pyruvate:ferred/Flavod_OxRd"/>
</dbReference>
<dbReference type="InterPro" id="IPR029061">
    <property type="entry name" value="THDP-binding"/>
</dbReference>
<keyword evidence="1 4" id="KW-0560">Oxidoreductase</keyword>
<dbReference type="InterPro" id="IPR009014">
    <property type="entry name" value="Transketo_C/PFOR_II"/>
</dbReference>
<evidence type="ECO:0000313" key="4">
    <source>
        <dbReference type="EMBL" id="MPL61262.1"/>
    </source>
</evidence>
<evidence type="ECO:0000259" key="3">
    <source>
        <dbReference type="Pfam" id="PF17147"/>
    </source>
</evidence>
<dbReference type="InterPro" id="IPR002880">
    <property type="entry name" value="Pyrv_Fd/Flavodoxin_OxRdtase_N"/>
</dbReference>
<dbReference type="InterPro" id="IPR033412">
    <property type="entry name" value="PFOR_II"/>
</dbReference>
<organism evidence="4">
    <name type="scientific">bioreactor metagenome</name>
    <dbReference type="NCBI Taxonomy" id="1076179"/>
    <lineage>
        <taxon>unclassified sequences</taxon>
        <taxon>metagenomes</taxon>
        <taxon>ecological metagenomes</taxon>
    </lineage>
</organism>
<comment type="caution">
    <text evidence="4">The sequence shown here is derived from an EMBL/GenBank/DDBJ whole genome shotgun (WGS) entry which is preliminary data.</text>
</comment>